<proteinExistence type="predicted"/>
<dbReference type="AlphaFoldDB" id="A0AAV7PKJ4"/>
<reference evidence="3" key="1">
    <citation type="journal article" date="2022" name="bioRxiv">
        <title>Sequencing and chromosome-scale assembly of the giantPleurodeles waltlgenome.</title>
        <authorList>
            <person name="Brown T."/>
            <person name="Elewa A."/>
            <person name="Iarovenko S."/>
            <person name="Subramanian E."/>
            <person name="Araus A.J."/>
            <person name="Petzold A."/>
            <person name="Susuki M."/>
            <person name="Suzuki K.-i.T."/>
            <person name="Hayashi T."/>
            <person name="Toyoda A."/>
            <person name="Oliveira C."/>
            <person name="Osipova E."/>
            <person name="Leigh N.D."/>
            <person name="Simon A."/>
            <person name="Yun M.H."/>
        </authorList>
    </citation>
    <scope>NUCLEOTIDE SEQUENCE</scope>
    <source>
        <strain evidence="3">20211129_DDA</strain>
        <tissue evidence="3">Liver</tissue>
    </source>
</reference>
<evidence type="ECO:0000256" key="2">
    <source>
        <dbReference type="SAM" id="SignalP"/>
    </source>
</evidence>
<comment type="caution">
    <text evidence="3">The sequence shown here is derived from an EMBL/GenBank/DDBJ whole genome shotgun (WGS) entry which is preliminary data.</text>
</comment>
<feature type="signal peptide" evidence="2">
    <location>
        <begin position="1"/>
        <end position="35"/>
    </location>
</feature>
<keyword evidence="4" id="KW-1185">Reference proteome</keyword>
<gene>
    <name evidence="3" type="ORF">NDU88_004691</name>
</gene>
<evidence type="ECO:0000256" key="1">
    <source>
        <dbReference type="SAM" id="MobiDB-lite"/>
    </source>
</evidence>
<keyword evidence="2" id="KW-0732">Signal</keyword>
<evidence type="ECO:0000313" key="3">
    <source>
        <dbReference type="EMBL" id="KAJ1126283.1"/>
    </source>
</evidence>
<protein>
    <submittedName>
        <fullName evidence="3">Uncharacterized protein</fullName>
    </submittedName>
</protein>
<dbReference type="Proteomes" id="UP001066276">
    <property type="component" value="Chromosome 7"/>
</dbReference>
<organism evidence="3 4">
    <name type="scientific">Pleurodeles waltl</name>
    <name type="common">Iberian ribbed newt</name>
    <dbReference type="NCBI Taxonomy" id="8319"/>
    <lineage>
        <taxon>Eukaryota</taxon>
        <taxon>Metazoa</taxon>
        <taxon>Chordata</taxon>
        <taxon>Craniata</taxon>
        <taxon>Vertebrata</taxon>
        <taxon>Euteleostomi</taxon>
        <taxon>Amphibia</taxon>
        <taxon>Batrachia</taxon>
        <taxon>Caudata</taxon>
        <taxon>Salamandroidea</taxon>
        <taxon>Salamandridae</taxon>
        <taxon>Pleurodelinae</taxon>
        <taxon>Pleurodeles</taxon>
    </lineage>
</organism>
<accession>A0AAV7PKJ4</accession>
<feature type="region of interest" description="Disordered" evidence="1">
    <location>
        <begin position="53"/>
        <end position="99"/>
    </location>
</feature>
<feature type="chain" id="PRO_5043843521" evidence="2">
    <location>
        <begin position="36"/>
        <end position="99"/>
    </location>
</feature>
<dbReference type="EMBL" id="JANPWB010000011">
    <property type="protein sequence ID" value="KAJ1126283.1"/>
    <property type="molecule type" value="Genomic_DNA"/>
</dbReference>
<name>A0AAV7PKJ4_PLEWA</name>
<evidence type="ECO:0000313" key="4">
    <source>
        <dbReference type="Proteomes" id="UP001066276"/>
    </source>
</evidence>
<sequence>MGEEQAPSIFLFYKCFPLLSTFYLLCCVFPHCVVPVPPVTCGIRRPAVMPVSTAPPGASWRSIEAGARARPAKRAAREEGAAPAEDPRGQLRDPGPEAT</sequence>
<feature type="compositionally biased region" description="Basic and acidic residues" evidence="1">
    <location>
        <begin position="75"/>
        <end position="99"/>
    </location>
</feature>